<dbReference type="InterPro" id="IPR007263">
    <property type="entry name" value="DCC1-like"/>
</dbReference>
<dbReference type="AlphaFoldDB" id="A0A4S8QBU6"/>
<comment type="caution">
    <text evidence="1">The sequence shown here is derived from an EMBL/GenBank/DDBJ whole genome shotgun (WGS) entry which is preliminary data.</text>
</comment>
<name>A0A4S8QBU6_9ACTN</name>
<dbReference type="EMBL" id="STGY01000067">
    <property type="protein sequence ID" value="THV38539.1"/>
    <property type="molecule type" value="Genomic_DNA"/>
</dbReference>
<dbReference type="RefSeq" id="WP_136536122.1">
    <property type="nucleotide sequence ID" value="NZ_STGY01000067.1"/>
</dbReference>
<gene>
    <name evidence="1" type="ORF">FAB82_19030</name>
</gene>
<sequence>MTKPVFLYDGDCAFCSTSAEFIERRVRNDADVKPWQWMDLDALGVTQQDAEDAVMWIEPGFVKSGPDAIAVLLRRAQWYWKPLGWIASLKPVSWAAWPVYRLIARNRHRLPGGTPACSLPQAERDRLSAAE</sequence>
<organism evidence="1 2">
    <name type="scientific">Glycomyces buryatensis</name>
    <dbReference type="NCBI Taxonomy" id="2570927"/>
    <lineage>
        <taxon>Bacteria</taxon>
        <taxon>Bacillati</taxon>
        <taxon>Actinomycetota</taxon>
        <taxon>Actinomycetes</taxon>
        <taxon>Glycomycetales</taxon>
        <taxon>Glycomycetaceae</taxon>
        <taxon>Glycomyces</taxon>
    </lineage>
</organism>
<dbReference type="GO" id="GO:0015035">
    <property type="term" value="F:protein-disulfide reductase activity"/>
    <property type="evidence" value="ECO:0007669"/>
    <property type="project" value="InterPro"/>
</dbReference>
<evidence type="ECO:0000313" key="2">
    <source>
        <dbReference type="Proteomes" id="UP000308760"/>
    </source>
</evidence>
<accession>A0A4S8QBU6</accession>
<keyword evidence="2" id="KW-1185">Reference proteome</keyword>
<dbReference type="OrthoDB" id="9813713at2"/>
<dbReference type="Proteomes" id="UP000308760">
    <property type="component" value="Unassembled WGS sequence"/>
</dbReference>
<reference evidence="2" key="1">
    <citation type="submission" date="2019-04" db="EMBL/GenBank/DDBJ databases">
        <title>Nocardioides xinjiangensis sp. nov.</title>
        <authorList>
            <person name="Liu S."/>
        </authorList>
    </citation>
    <scope>NUCLEOTIDE SEQUENCE [LARGE SCALE GENOMIC DNA]</scope>
    <source>
        <strain evidence="2">18</strain>
    </source>
</reference>
<reference evidence="1 2" key="2">
    <citation type="submission" date="2019-05" db="EMBL/GenBank/DDBJ databases">
        <title>Glycomyces buryatensis sp. nov.</title>
        <authorList>
            <person name="Nikitina E."/>
        </authorList>
    </citation>
    <scope>NUCLEOTIDE SEQUENCE [LARGE SCALE GENOMIC DNA]</scope>
    <source>
        <strain evidence="1 2">18</strain>
    </source>
</reference>
<protein>
    <submittedName>
        <fullName evidence="1">DUF393 domain-containing protein</fullName>
    </submittedName>
</protein>
<dbReference type="Pfam" id="PF04134">
    <property type="entry name" value="DCC1-like"/>
    <property type="match status" value="1"/>
</dbReference>
<proteinExistence type="predicted"/>
<evidence type="ECO:0000313" key="1">
    <source>
        <dbReference type="EMBL" id="THV38539.1"/>
    </source>
</evidence>